<keyword evidence="7" id="KW-0863">Zinc-finger</keyword>
<dbReference type="AlphaFoldDB" id="A0A9D5X2Q4"/>
<dbReference type="GO" id="GO:0003677">
    <property type="term" value="F:DNA binding"/>
    <property type="evidence" value="ECO:0007669"/>
    <property type="project" value="UniProtKB-KW"/>
</dbReference>
<feature type="zinc finger region" evidence="7">
    <location>
        <begin position="3"/>
        <end position="34"/>
    </location>
</feature>
<keyword evidence="2 7" id="KW-0547">Nucleotide-binding</keyword>
<dbReference type="GO" id="GO:0005524">
    <property type="term" value="F:ATP binding"/>
    <property type="evidence" value="ECO:0007669"/>
    <property type="project" value="UniProtKB-UniRule"/>
</dbReference>
<evidence type="ECO:0000256" key="8">
    <source>
        <dbReference type="SAM" id="MobiDB-lite"/>
    </source>
</evidence>
<sequence length="148" mass="17209">MRCPKCGHEESKVIDSRSSENNDAIRRRRECMSCKFRFTTYERLEEIPITVVKKDGHKEPFDRQKLMRGLVAATVKRDISVASLDHFIDGIESQIRDKGQYEIKSEDLGSIVLKNLVMLDKVAYIRFASVYRDFKDVDEFSAELRSLN</sequence>
<keyword evidence="1 7" id="KW-0678">Repressor</keyword>
<dbReference type="Proteomes" id="UP000831562">
    <property type="component" value="Chromosome"/>
</dbReference>
<comment type="cofactor">
    <cofactor evidence="7">
        <name>Zn(2+)</name>
        <dbReference type="ChEBI" id="CHEBI:29105"/>
    </cofactor>
    <text evidence="7">Binds 1 zinc ion.</text>
</comment>
<evidence type="ECO:0000313" key="11">
    <source>
        <dbReference type="EMBL" id="UQF77531.1"/>
    </source>
</evidence>
<evidence type="ECO:0000256" key="2">
    <source>
        <dbReference type="ARBA" id="ARBA00022741"/>
    </source>
</evidence>
<reference evidence="10" key="1">
    <citation type="submission" date="2020-04" db="EMBL/GenBank/DDBJ databases">
        <title>Deep metagenomics examines the oral microbiome during advanced dental caries in children, revealing novel taxa and co-occurrences with host molecules.</title>
        <authorList>
            <person name="Baker J.L."/>
            <person name="Morton J.T."/>
            <person name="Dinis M."/>
            <person name="Alvarez R."/>
            <person name="Tran N.C."/>
            <person name="Knight R."/>
            <person name="Edlund A."/>
        </authorList>
    </citation>
    <scope>NUCLEOTIDE SEQUENCE</scope>
    <source>
        <strain evidence="10">JCVI_3_bin.11</strain>
    </source>
</reference>
<evidence type="ECO:0000256" key="5">
    <source>
        <dbReference type="ARBA" id="ARBA00023125"/>
    </source>
</evidence>
<dbReference type="GeneID" id="84806296"/>
<dbReference type="InterPro" id="IPR055173">
    <property type="entry name" value="NrdR-like_N"/>
</dbReference>
<dbReference type="Proteomes" id="UP000787322">
    <property type="component" value="Unassembled WGS sequence"/>
</dbReference>
<evidence type="ECO:0000256" key="1">
    <source>
        <dbReference type="ARBA" id="ARBA00022491"/>
    </source>
</evidence>
<keyword evidence="3 7" id="KW-0067">ATP-binding</keyword>
<keyword evidence="7" id="KW-0862">Zinc</keyword>
<evidence type="ECO:0000313" key="12">
    <source>
        <dbReference type="Proteomes" id="UP000787322"/>
    </source>
</evidence>
<gene>
    <name evidence="7 10" type="primary">nrdR</name>
    <name evidence="10" type="ORF">HXK24_01315</name>
    <name evidence="11" type="ORF">M3I19_04285</name>
</gene>
<comment type="similarity">
    <text evidence="7">Belongs to the NrdR family.</text>
</comment>
<evidence type="ECO:0000259" key="9">
    <source>
        <dbReference type="PROSITE" id="PS51161"/>
    </source>
</evidence>
<accession>A0A9D5X2Q4</accession>
<dbReference type="GO" id="GO:0045892">
    <property type="term" value="P:negative regulation of DNA-templated transcription"/>
    <property type="evidence" value="ECO:0007669"/>
    <property type="project" value="UniProtKB-UniRule"/>
</dbReference>
<dbReference type="EMBL" id="CP097092">
    <property type="protein sequence ID" value="UQF77531.1"/>
    <property type="molecule type" value="Genomic_DNA"/>
</dbReference>
<dbReference type="Pfam" id="PF22811">
    <property type="entry name" value="Zn_ribbon_NrdR"/>
    <property type="match status" value="1"/>
</dbReference>
<dbReference type="PANTHER" id="PTHR30455:SF2">
    <property type="entry name" value="TRANSCRIPTIONAL REPRESSOR NRDR"/>
    <property type="match status" value="1"/>
</dbReference>
<dbReference type="NCBIfam" id="TIGR00244">
    <property type="entry name" value="transcriptional regulator NrdR"/>
    <property type="match status" value="1"/>
</dbReference>
<organism evidence="10 12">
    <name type="scientific">Lancefieldella parvula</name>
    <dbReference type="NCBI Taxonomy" id="1382"/>
    <lineage>
        <taxon>Bacteria</taxon>
        <taxon>Bacillati</taxon>
        <taxon>Actinomycetota</taxon>
        <taxon>Coriobacteriia</taxon>
        <taxon>Coriobacteriales</taxon>
        <taxon>Atopobiaceae</taxon>
        <taxon>Lancefieldella</taxon>
    </lineage>
</organism>
<reference evidence="11" key="2">
    <citation type="submission" date="2022-05" db="EMBL/GenBank/DDBJ databases">
        <title>Using nanopore sequencing to obtain complete genomes from saliva samples.</title>
        <authorList>
            <person name="Baker J.L."/>
        </authorList>
    </citation>
    <scope>NUCLEOTIDE SEQUENCE</scope>
    <source>
        <strain evidence="11">JCVI-JB-Lp32</strain>
    </source>
</reference>
<proteinExistence type="inferred from homology"/>
<keyword evidence="4 7" id="KW-0805">Transcription regulation</keyword>
<dbReference type="InterPro" id="IPR005144">
    <property type="entry name" value="ATP-cone_dom"/>
</dbReference>
<dbReference type="OMA" id="YRFTTYE"/>
<protein>
    <recommendedName>
        <fullName evidence="7">Transcriptional repressor NrdR</fullName>
    </recommendedName>
</protein>
<dbReference type="PROSITE" id="PS51161">
    <property type="entry name" value="ATP_CONE"/>
    <property type="match status" value="1"/>
</dbReference>
<dbReference type="EMBL" id="JABZGU010000014">
    <property type="protein sequence ID" value="MBF4802455.1"/>
    <property type="molecule type" value="Genomic_DNA"/>
</dbReference>
<feature type="region of interest" description="Disordered" evidence="8">
    <location>
        <begin position="1"/>
        <end position="21"/>
    </location>
</feature>
<dbReference type="InterPro" id="IPR003796">
    <property type="entry name" value="RNR_NrdR-like"/>
</dbReference>
<dbReference type="GO" id="GO:0008270">
    <property type="term" value="F:zinc ion binding"/>
    <property type="evidence" value="ECO:0007669"/>
    <property type="project" value="UniProtKB-UniRule"/>
</dbReference>
<feature type="domain" description="ATP-cone" evidence="9">
    <location>
        <begin position="49"/>
        <end position="139"/>
    </location>
</feature>
<evidence type="ECO:0000256" key="4">
    <source>
        <dbReference type="ARBA" id="ARBA00023015"/>
    </source>
</evidence>
<evidence type="ECO:0000256" key="7">
    <source>
        <dbReference type="HAMAP-Rule" id="MF_00440"/>
    </source>
</evidence>
<comment type="function">
    <text evidence="7">Negatively regulates transcription of bacterial ribonucleotide reductase nrd genes and operons by binding to NrdR-boxes.</text>
</comment>
<evidence type="ECO:0000256" key="3">
    <source>
        <dbReference type="ARBA" id="ARBA00022840"/>
    </source>
</evidence>
<dbReference type="PANTHER" id="PTHR30455">
    <property type="entry name" value="TRANSCRIPTIONAL REPRESSOR NRDR"/>
    <property type="match status" value="1"/>
</dbReference>
<keyword evidence="6 7" id="KW-0804">Transcription</keyword>
<name>A0A9D5X2Q4_9ACTN</name>
<evidence type="ECO:0000256" key="6">
    <source>
        <dbReference type="ARBA" id="ARBA00023163"/>
    </source>
</evidence>
<dbReference type="Pfam" id="PF03477">
    <property type="entry name" value="ATP-cone"/>
    <property type="match status" value="1"/>
</dbReference>
<keyword evidence="5 7" id="KW-0238">DNA-binding</keyword>
<dbReference type="RefSeq" id="WP_012808854.1">
    <property type="nucleotide sequence ID" value="NZ_CAUOLD010000016.1"/>
</dbReference>
<dbReference type="HAMAP" id="MF_00440">
    <property type="entry name" value="NrdR"/>
    <property type="match status" value="1"/>
</dbReference>
<keyword evidence="7" id="KW-0479">Metal-binding</keyword>
<evidence type="ECO:0000313" key="10">
    <source>
        <dbReference type="EMBL" id="MBF4802455.1"/>
    </source>
</evidence>